<accession>A0ABV0LF97</accession>
<organism evidence="1 2">
    <name type="scientific">Amycolatopsis melonis</name>
    <dbReference type="NCBI Taxonomy" id="3156488"/>
    <lineage>
        <taxon>Bacteria</taxon>
        <taxon>Bacillati</taxon>
        <taxon>Actinomycetota</taxon>
        <taxon>Actinomycetes</taxon>
        <taxon>Pseudonocardiales</taxon>
        <taxon>Pseudonocardiaceae</taxon>
        <taxon>Amycolatopsis</taxon>
    </lineage>
</organism>
<name>A0ABV0LF97_9PSEU</name>
<dbReference type="Proteomes" id="UP001440984">
    <property type="component" value="Unassembled WGS sequence"/>
</dbReference>
<dbReference type="RefSeq" id="WP_348952166.1">
    <property type="nucleotide sequence ID" value="NZ_JBDZYD010000006.1"/>
</dbReference>
<keyword evidence="2" id="KW-1185">Reference proteome</keyword>
<reference evidence="1 2" key="1">
    <citation type="submission" date="2024-05" db="EMBL/GenBank/DDBJ databases">
        <authorList>
            <person name="Zhao H."/>
            <person name="Xu Y."/>
            <person name="Lin S."/>
            <person name="Spain J.C."/>
            <person name="Zhou N.-Y."/>
        </authorList>
    </citation>
    <scope>NUCLEOTIDE SEQUENCE [LARGE SCALE GENOMIC DNA]</scope>
    <source>
        <strain evidence="1 2">NEAU-NG30</strain>
    </source>
</reference>
<sequence length="63" mass="7016">MSRVIELAMEEPLLRSLHPFFSHDTLGFRPSVEPVAALGVWVTPMRRTRTAVARVVSLLSRAG</sequence>
<dbReference type="EMBL" id="JBDZYD010000006">
    <property type="protein sequence ID" value="MEQ0560966.1"/>
    <property type="molecule type" value="Genomic_DNA"/>
</dbReference>
<dbReference type="Pfam" id="PF19692">
    <property type="entry name" value="DUF6193"/>
    <property type="match status" value="1"/>
</dbReference>
<proteinExistence type="predicted"/>
<evidence type="ECO:0000313" key="1">
    <source>
        <dbReference type="EMBL" id="MEQ0560966.1"/>
    </source>
</evidence>
<protein>
    <submittedName>
        <fullName evidence="1">DUF6193 family natural product biosynthesis protein</fullName>
    </submittedName>
</protein>
<dbReference type="InterPro" id="IPR045682">
    <property type="entry name" value="DUF6193"/>
</dbReference>
<gene>
    <name evidence="1" type="ORF">ABJI51_17920</name>
</gene>
<evidence type="ECO:0000313" key="2">
    <source>
        <dbReference type="Proteomes" id="UP001440984"/>
    </source>
</evidence>
<comment type="caution">
    <text evidence="1">The sequence shown here is derived from an EMBL/GenBank/DDBJ whole genome shotgun (WGS) entry which is preliminary data.</text>
</comment>